<keyword evidence="2" id="KW-1185">Reference proteome</keyword>
<evidence type="ECO:0000313" key="1">
    <source>
        <dbReference type="EMBL" id="KAJ6255736.1"/>
    </source>
</evidence>
<organism evidence="1 2">
    <name type="scientific">Anaeramoeba flamelloides</name>
    <dbReference type="NCBI Taxonomy" id="1746091"/>
    <lineage>
        <taxon>Eukaryota</taxon>
        <taxon>Metamonada</taxon>
        <taxon>Anaeramoebidae</taxon>
        <taxon>Anaeramoeba</taxon>
    </lineage>
</organism>
<name>A0ABQ8ZFS9_9EUKA</name>
<gene>
    <name evidence="1" type="ORF">M0813_11123</name>
</gene>
<dbReference type="SUPFAM" id="SSF52047">
    <property type="entry name" value="RNI-like"/>
    <property type="match status" value="1"/>
</dbReference>
<reference evidence="1" key="1">
    <citation type="submission" date="2022-08" db="EMBL/GenBank/DDBJ databases">
        <title>Novel sulfate-reducing endosymbionts in the free-living metamonad Anaeramoeba.</title>
        <authorList>
            <person name="Jerlstrom-Hultqvist J."/>
            <person name="Cepicka I."/>
            <person name="Gallot-Lavallee L."/>
            <person name="Salas-Leiva D."/>
            <person name="Curtis B.A."/>
            <person name="Zahonova K."/>
            <person name="Pipaliya S."/>
            <person name="Dacks J."/>
            <person name="Roger A.J."/>
        </authorList>
    </citation>
    <scope>NUCLEOTIDE SEQUENCE</scope>
    <source>
        <strain evidence="1">Schooner1</strain>
    </source>
</reference>
<dbReference type="Pfam" id="PF13516">
    <property type="entry name" value="LRR_6"/>
    <property type="match status" value="1"/>
</dbReference>
<proteinExistence type="predicted"/>
<dbReference type="InterPro" id="IPR001611">
    <property type="entry name" value="Leu-rich_rpt"/>
</dbReference>
<comment type="caution">
    <text evidence="1">The sequence shown here is derived from an EMBL/GenBank/DDBJ whole genome shotgun (WGS) entry which is preliminary data.</text>
</comment>
<sequence>MNQNETIEQGKQRNEKELELKKLLKIWNTKKTLSNMQRLILNDQTLTNLRVFKNDIEALCEALKVNQTLTVLDLSGNRIGAEEMQAFSESL</sequence>
<dbReference type="Proteomes" id="UP001150062">
    <property type="component" value="Unassembled WGS sequence"/>
</dbReference>
<dbReference type="InterPro" id="IPR032675">
    <property type="entry name" value="LRR_dom_sf"/>
</dbReference>
<accession>A0ABQ8ZFS9</accession>
<evidence type="ECO:0000313" key="2">
    <source>
        <dbReference type="Proteomes" id="UP001150062"/>
    </source>
</evidence>
<protein>
    <submittedName>
        <fullName evidence="1">Leucine rich repeat family protein</fullName>
    </submittedName>
</protein>
<dbReference type="EMBL" id="JAOAOG010000002">
    <property type="protein sequence ID" value="KAJ6255736.1"/>
    <property type="molecule type" value="Genomic_DNA"/>
</dbReference>
<dbReference type="Gene3D" id="3.80.10.10">
    <property type="entry name" value="Ribonuclease Inhibitor"/>
    <property type="match status" value="1"/>
</dbReference>